<dbReference type="STRING" id="1802128.A3H64_03465"/>
<dbReference type="AlphaFoldDB" id="A0A1G2H377"/>
<gene>
    <name evidence="1" type="ORF">A3H64_03465</name>
</gene>
<dbReference type="Proteomes" id="UP000178186">
    <property type="component" value="Unassembled WGS sequence"/>
</dbReference>
<comment type="caution">
    <text evidence="1">The sequence shown here is derived from an EMBL/GenBank/DDBJ whole genome shotgun (WGS) entry which is preliminary data.</text>
</comment>
<sequence length="72" mass="8386">MTTIIKHDKKTENALISDAIEVLFKNLGPEKTVRFWNTIAPGAKNYLSIRPKLFAGKDDKILDREIRKFNRR</sequence>
<reference evidence="1 2" key="1">
    <citation type="journal article" date="2016" name="Nat. Commun.">
        <title>Thousands of microbial genomes shed light on interconnected biogeochemical processes in an aquifer system.</title>
        <authorList>
            <person name="Anantharaman K."/>
            <person name="Brown C.T."/>
            <person name="Hug L.A."/>
            <person name="Sharon I."/>
            <person name="Castelle C.J."/>
            <person name="Probst A.J."/>
            <person name="Thomas B.C."/>
            <person name="Singh A."/>
            <person name="Wilkins M.J."/>
            <person name="Karaoz U."/>
            <person name="Brodie E.L."/>
            <person name="Williams K.H."/>
            <person name="Hubbard S.S."/>
            <person name="Banfield J.F."/>
        </authorList>
    </citation>
    <scope>NUCLEOTIDE SEQUENCE [LARGE SCALE GENOMIC DNA]</scope>
</reference>
<evidence type="ECO:0000313" key="1">
    <source>
        <dbReference type="EMBL" id="OGZ56925.1"/>
    </source>
</evidence>
<accession>A0A1G2H377</accession>
<protein>
    <submittedName>
        <fullName evidence="1">Uncharacterized protein</fullName>
    </submittedName>
</protein>
<dbReference type="EMBL" id="MHNY01000001">
    <property type="protein sequence ID" value="OGZ56925.1"/>
    <property type="molecule type" value="Genomic_DNA"/>
</dbReference>
<evidence type="ECO:0000313" key="2">
    <source>
        <dbReference type="Proteomes" id="UP000178186"/>
    </source>
</evidence>
<organism evidence="1 2">
    <name type="scientific">Candidatus Ryanbacteria bacterium RIFCSPLOWO2_02_FULL_45_11c</name>
    <dbReference type="NCBI Taxonomy" id="1802128"/>
    <lineage>
        <taxon>Bacteria</taxon>
        <taxon>Candidatus Ryaniibacteriota</taxon>
    </lineage>
</organism>
<name>A0A1G2H377_9BACT</name>
<proteinExistence type="predicted"/>